<name>A0A9X0QV40_9PROT</name>
<evidence type="ECO:0000313" key="2">
    <source>
        <dbReference type="EMBL" id="MBC4014459.1"/>
    </source>
</evidence>
<keyword evidence="3" id="KW-1185">Reference proteome</keyword>
<reference evidence="2" key="1">
    <citation type="submission" date="2020-08" db="EMBL/GenBank/DDBJ databases">
        <authorList>
            <person name="Hu Y."/>
            <person name="Nguyen S.V."/>
            <person name="Li F."/>
            <person name="Fanning S."/>
        </authorList>
    </citation>
    <scope>NUCLEOTIDE SEQUENCE</scope>
    <source>
        <strain evidence="2">SYSU D8009</strain>
    </source>
</reference>
<dbReference type="RefSeq" id="WP_186769228.1">
    <property type="nucleotide sequence ID" value="NZ_JACOMF010000003.1"/>
</dbReference>
<dbReference type="EMBL" id="JACOMF010000003">
    <property type="protein sequence ID" value="MBC4014459.1"/>
    <property type="molecule type" value="Genomic_DNA"/>
</dbReference>
<dbReference type="AlphaFoldDB" id="A0A9X0QV40"/>
<organism evidence="2 3">
    <name type="scientific">Siccirubricoccus deserti</name>
    <dbReference type="NCBI Taxonomy" id="2013562"/>
    <lineage>
        <taxon>Bacteria</taxon>
        <taxon>Pseudomonadati</taxon>
        <taxon>Pseudomonadota</taxon>
        <taxon>Alphaproteobacteria</taxon>
        <taxon>Acetobacterales</taxon>
        <taxon>Roseomonadaceae</taxon>
        <taxon>Siccirubricoccus</taxon>
    </lineage>
</organism>
<keyword evidence="1" id="KW-0732">Signal</keyword>
<protein>
    <submittedName>
        <fullName evidence="2">Uncharacterized protein</fullName>
    </submittedName>
</protein>
<proteinExistence type="predicted"/>
<gene>
    <name evidence="2" type="ORF">H7965_03900</name>
</gene>
<comment type="caution">
    <text evidence="2">The sequence shown here is derived from an EMBL/GenBank/DDBJ whole genome shotgun (WGS) entry which is preliminary data.</text>
</comment>
<sequence>MIRRLVLAALLLLPMFAAHAQTVMVMYRNGAVRFAYPAGEGGNLYIMHPDGRSSNIYPLAGGAFSIVDPDGSISLAFPQGPDTLVVTRTGLRAEDLKRLGY</sequence>
<evidence type="ECO:0000256" key="1">
    <source>
        <dbReference type="SAM" id="SignalP"/>
    </source>
</evidence>
<feature type="signal peptide" evidence="1">
    <location>
        <begin position="1"/>
        <end position="20"/>
    </location>
</feature>
<evidence type="ECO:0000313" key="3">
    <source>
        <dbReference type="Proteomes" id="UP000600101"/>
    </source>
</evidence>
<accession>A0A9X0QV40</accession>
<feature type="chain" id="PRO_5040967645" evidence="1">
    <location>
        <begin position="21"/>
        <end position="101"/>
    </location>
</feature>
<dbReference type="Proteomes" id="UP000600101">
    <property type="component" value="Unassembled WGS sequence"/>
</dbReference>